<dbReference type="SUPFAM" id="SSF51735">
    <property type="entry name" value="NAD(P)-binding Rossmann-fold domains"/>
    <property type="match status" value="1"/>
</dbReference>
<evidence type="ECO:0000313" key="3">
    <source>
        <dbReference type="EMBL" id="CAD8240920.1"/>
    </source>
</evidence>
<dbReference type="InterPro" id="IPR001509">
    <property type="entry name" value="Epimerase_deHydtase"/>
</dbReference>
<evidence type="ECO:0000313" key="2">
    <source>
        <dbReference type="EMBL" id="CAD8240918.1"/>
    </source>
</evidence>
<dbReference type="AlphaFoldDB" id="A0A6U0IU33"/>
<dbReference type="Gene3D" id="3.40.50.720">
    <property type="entry name" value="NAD(P)-binding Rossmann-like Domain"/>
    <property type="match status" value="1"/>
</dbReference>
<gene>
    <name evidence="2" type="ORF">MPUS1402_LOCUS7489</name>
    <name evidence="3" type="ORF">MPUS1402_LOCUS7490</name>
</gene>
<evidence type="ECO:0000259" key="1">
    <source>
        <dbReference type="Pfam" id="PF01370"/>
    </source>
</evidence>
<reference evidence="2" key="1">
    <citation type="submission" date="2021-01" db="EMBL/GenBank/DDBJ databases">
        <authorList>
            <person name="Corre E."/>
            <person name="Pelletier E."/>
            <person name="Niang G."/>
            <person name="Scheremetjew M."/>
            <person name="Finn R."/>
            <person name="Kale V."/>
            <person name="Holt S."/>
            <person name="Cochrane G."/>
            <person name="Meng A."/>
            <person name="Brown T."/>
            <person name="Cohen L."/>
        </authorList>
    </citation>
    <scope>NUCLEOTIDE SEQUENCE</scope>
    <source>
        <strain evidence="2">RCC1614</strain>
    </source>
</reference>
<accession>A0A6U0IU33</accession>
<dbReference type="EMBL" id="HBDY01009987">
    <property type="protein sequence ID" value="CAD8240918.1"/>
    <property type="molecule type" value="Transcribed_RNA"/>
</dbReference>
<dbReference type="InterPro" id="IPR036291">
    <property type="entry name" value="NAD(P)-bd_dom_sf"/>
</dbReference>
<protein>
    <recommendedName>
        <fullName evidence="1">NAD-dependent epimerase/dehydratase domain-containing protein</fullName>
    </recommendedName>
</protein>
<sequence>MRVCVVGASGFIGSNLSKMNPLWKALSRQDLDLLNQSAVEEFFSKNSFDVVIHSAACLKQNRCSTTYTNILMFENLLHAFTGKILYISSGVALKGSPPTEPYALSKWIIEQRSKEYDHVKCIRIWGCYGNGELPTRFSAVCRESKHVTILRDRLFDFVSVSKLNDLLTDYVQERCSEKFYNLYETAEPLLLSEWATIFGATCEIQDVSSLEEPYTSPR</sequence>
<organism evidence="2">
    <name type="scientific">Micromonas pusilla</name>
    <name type="common">Picoplanktonic green alga</name>
    <name type="synonym">Chromulina pusilla</name>
    <dbReference type="NCBI Taxonomy" id="38833"/>
    <lineage>
        <taxon>Eukaryota</taxon>
        <taxon>Viridiplantae</taxon>
        <taxon>Chlorophyta</taxon>
        <taxon>Mamiellophyceae</taxon>
        <taxon>Mamiellales</taxon>
        <taxon>Mamiellaceae</taxon>
        <taxon>Micromonas</taxon>
    </lineage>
</organism>
<proteinExistence type="predicted"/>
<dbReference type="EMBL" id="HBDY01009988">
    <property type="protein sequence ID" value="CAD8240920.1"/>
    <property type="molecule type" value="Transcribed_RNA"/>
</dbReference>
<feature type="domain" description="NAD-dependent epimerase/dehydratase" evidence="1">
    <location>
        <begin position="3"/>
        <end position="131"/>
    </location>
</feature>
<dbReference type="Pfam" id="PF01370">
    <property type="entry name" value="Epimerase"/>
    <property type="match status" value="1"/>
</dbReference>
<name>A0A6U0IU33_MICPS</name>